<dbReference type="Pfam" id="PF08646">
    <property type="entry name" value="Rep_fac-A_C"/>
    <property type="match status" value="1"/>
</dbReference>
<organism evidence="12 13">
    <name type="scientific">Panthera tigris altaica</name>
    <name type="common">Siberian tiger</name>
    <dbReference type="NCBI Taxonomy" id="74533"/>
    <lineage>
        <taxon>Eukaryota</taxon>
        <taxon>Metazoa</taxon>
        <taxon>Chordata</taxon>
        <taxon>Craniata</taxon>
        <taxon>Vertebrata</taxon>
        <taxon>Euteleostomi</taxon>
        <taxon>Mammalia</taxon>
        <taxon>Eutheria</taxon>
        <taxon>Laurasiatheria</taxon>
        <taxon>Carnivora</taxon>
        <taxon>Feliformia</taxon>
        <taxon>Felidae</taxon>
        <taxon>Pantherinae</taxon>
        <taxon>Panthera</taxon>
    </lineage>
</organism>
<evidence type="ECO:0000256" key="7">
    <source>
        <dbReference type="ARBA" id="ARBA00023306"/>
    </source>
</evidence>
<dbReference type="GO" id="GO:0005634">
    <property type="term" value="C:nucleus"/>
    <property type="evidence" value="ECO:0007669"/>
    <property type="project" value="UniProtKB-SubCell"/>
</dbReference>
<reference evidence="12" key="1">
    <citation type="submission" date="2025-08" db="UniProtKB">
        <authorList>
            <consortium name="Ensembl"/>
        </authorList>
    </citation>
    <scope>IDENTIFICATION</scope>
</reference>
<comment type="subcellular location">
    <subcellularLocation>
        <location evidence="2">Cytoplasm</location>
    </subcellularLocation>
    <subcellularLocation>
        <location evidence="1">Nucleus</location>
    </subcellularLocation>
</comment>
<dbReference type="GO" id="GO:0051726">
    <property type="term" value="P:regulation of cell cycle"/>
    <property type="evidence" value="ECO:0007669"/>
    <property type="project" value="UniProtKB-KW"/>
</dbReference>
<dbReference type="Gene3D" id="2.40.50.140">
    <property type="entry name" value="Nucleic acid-binding proteins"/>
    <property type="match status" value="1"/>
</dbReference>
<dbReference type="InterPro" id="IPR013955">
    <property type="entry name" value="Rep_factor-A_C"/>
</dbReference>
<evidence type="ECO:0000256" key="2">
    <source>
        <dbReference type="ARBA" id="ARBA00004496"/>
    </source>
</evidence>
<dbReference type="PANTHER" id="PTHR35537:SF1">
    <property type="entry name" value="DNA DAMAGE-INDUCED APOPTOSIS SUPPRESSOR PROTEIN"/>
    <property type="match status" value="1"/>
</dbReference>
<accession>A0A8C9JZI0</accession>
<evidence type="ECO:0000256" key="9">
    <source>
        <dbReference type="ARBA" id="ARBA00069059"/>
    </source>
</evidence>
<dbReference type="InterPro" id="IPR043522">
    <property type="entry name" value="DDIAS"/>
</dbReference>
<protein>
    <recommendedName>
        <fullName evidence="9">DNA damage-induced apoptosis suppressor protein</fullName>
    </recommendedName>
    <alternativeName>
        <fullName evidence="10">Nitric oxide-inducible gene protein</fullName>
    </alternativeName>
</protein>
<sequence length="170" mass="18799">MNGGRRFLLASVLALQNSSFIYPSCQKCFSRLILVSKRSNCPKCGSTGKAENASYRYKLSLKVAESSKLFGITVFGSCLDAFFGLTATALHRYIQDHNEISETLDSDAIQNLLTKAVEICFIGQSFIFGVTNFGNQYGRGSDSNNFLKQHSDHKREVRALIACQIVLPDP</sequence>
<dbReference type="Ensembl" id="ENSPTIT00000012346.1">
    <property type="protein sequence ID" value="ENSPTIP00000008464.1"/>
    <property type="gene ID" value="ENSPTIG00000009818.1"/>
</dbReference>
<feature type="domain" description="Replication factor A C-terminal" evidence="11">
    <location>
        <begin position="10"/>
        <end position="101"/>
    </location>
</feature>
<keyword evidence="4" id="KW-0053">Apoptosis</keyword>
<keyword evidence="7" id="KW-0131">Cell cycle</keyword>
<dbReference type="GeneTree" id="ENSGT00940000165087"/>
<evidence type="ECO:0000256" key="10">
    <source>
        <dbReference type="ARBA" id="ARBA00075896"/>
    </source>
</evidence>
<evidence type="ECO:0000256" key="8">
    <source>
        <dbReference type="ARBA" id="ARBA00053253"/>
    </source>
</evidence>
<evidence type="ECO:0000259" key="11">
    <source>
        <dbReference type="Pfam" id="PF08646"/>
    </source>
</evidence>
<keyword evidence="13" id="KW-1185">Reference proteome</keyword>
<dbReference type="AlphaFoldDB" id="A0A8C9JZI0"/>
<evidence type="ECO:0000256" key="5">
    <source>
        <dbReference type="ARBA" id="ARBA00022810"/>
    </source>
</evidence>
<dbReference type="GO" id="GO:0006915">
    <property type="term" value="P:apoptotic process"/>
    <property type="evidence" value="ECO:0007669"/>
    <property type="project" value="UniProtKB-KW"/>
</dbReference>
<keyword evidence="3" id="KW-0963">Cytoplasm</keyword>
<evidence type="ECO:0000313" key="13">
    <source>
        <dbReference type="Proteomes" id="UP000675900"/>
    </source>
</evidence>
<dbReference type="Proteomes" id="UP000675900">
    <property type="component" value="Unassembled WGS sequence"/>
</dbReference>
<dbReference type="GO" id="GO:0005737">
    <property type="term" value="C:cytoplasm"/>
    <property type="evidence" value="ECO:0007669"/>
    <property type="project" value="UniProtKB-SubCell"/>
</dbReference>
<dbReference type="PANTHER" id="PTHR35537">
    <property type="entry name" value="DNA DAMAGE-INDUCIBLE APOPTOSIS SUPPRESSOR PROTEIN DDIAS"/>
    <property type="match status" value="1"/>
</dbReference>
<keyword evidence="6" id="KW-0539">Nucleus</keyword>
<evidence type="ECO:0000256" key="6">
    <source>
        <dbReference type="ARBA" id="ARBA00023242"/>
    </source>
</evidence>
<evidence type="ECO:0000256" key="1">
    <source>
        <dbReference type="ARBA" id="ARBA00004123"/>
    </source>
</evidence>
<dbReference type="FunFam" id="2.40.50.140:FF:000217">
    <property type="entry name" value="DNA damage induced apoptosis suppressor"/>
    <property type="match status" value="1"/>
</dbReference>
<dbReference type="GO" id="GO:1902230">
    <property type="term" value="P:negative regulation of intrinsic apoptotic signaling pathway in response to DNA damage"/>
    <property type="evidence" value="ECO:0007669"/>
    <property type="project" value="InterPro"/>
</dbReference>
<keyword evidence="5" id="KW-0338">Growth arrest</keyword>
<evidence type="ECO:0000256" key="4">
    <source>
        <dbReference type="ARBA" id="ARBA00022703"/>
    </source>
</evidence>
<dbReference type="SUPFAM" id="SSF50249">
    <property type="entry name" value="Nucleic acid-binding proteins"/>
    <property type="match status" value="1"/>
</dbReference>
<evidence type="ECO:0000313" key="12">
    <source>
        <dbReference type="Ensembl" id="ENSPTIP00000008464.1"/>
    </source>
</evidence>
<name>A0A8C9JZI0_PANTA</name>
<proteinExistence type="predicted"/>
<evidence type="ECO:0000256" key="3">
    <source>
        <dbReference type="ARBA" id="ARBA00022490"/>
    </source>
</evidence>
<dbReference type="InterPro" id="IPR012340">
    <property type="entry name" value="NA-bd_OB-fold"/>
</dbReference>
<comment type="function">
    <text evidence="8">May be an anti-apoptotic protein involved in DNA repair or cell survival.</text>
</comment>
<reference evidence="12" key="2">
    <citation type="submission" date="2025-09" db="UniProtKB">
        <authorList>
            <consortium name="Ensembl"/>
        </authorList>
    </citation>
    <scope>IDENTIFICATION</scope>
</reference>